<reference evidence="1 2" key="1">
    <citation type="submission" date="2020-10" db="EMBL/GenBank/DDBJ databases">
        <title>Identification of Nocardia species via Next-generation sequencing and recognition of intraspecies genetic diversity.</title>
        <authorList>
            <person name="Li P."/>
            <person name="Li P."/>
            <person name="Lu B."/>
        </authorList>
    </citation>
    <scope>NUCLEOTIDE SEQUENCE [LARGE SCALE GENOMIC DNA]</scope>
    <source>
        <strain evidence="1 2">BJ06-0143</strain>
    </source>
</reference>
<name>A0ABS0DI75_9NOCA</name>
<dbReference type="RefSeq" id="WP_195005003.1">
    <property type="nucleotide sequence ID" value="NZ_JADLQN010000010.1"/>
</dbReference>
<comment type="caution">
    <text evidence="1">The sequence shown here is derived from an EMBL/GenBank/DDBJ whole genome shotgun (WGS) entry which is preliminary data.</text>
</comment>
<proteinExistence type="predicted"/>
<evidence type="ECO:0000313" key="1">
    <source>
        <dbReference type="EMBL" id="MBF6358164.1"/>
    </source>
</evidence>
<evidence type="ECO:0000313" key="2">
    <source>
        <dbReference type="Proteomes" id="UP000707731"/>
    </source>
</evidence>
<protein>
    <submittedName>
        <fullName evidence="1">Uncharacterized protein</fullName>
    </submittedName>
</protein>
<gene>
    <name evidence="1" type="ORF">IU449_27075</name>
</gene>
<sequence length="101" mass="11132">MTGNDNEPGYELIMPFVTVTSVGGPHEDNAYVAGFEMGVLDTELRFANIVGGTPLVRMIHTANQPQADLLAMKHKMVAEFEDTEDDEWTLMTVDHAHRTAA</sequence>
<accession>A0ABS0DI75</accession>
<dbReference type="EMBL" id="JADLQN010000010">
    <property type="protein sequence ID" value="MBF6358164.1"/>
    <property type="molecule type" value="Genomic_DNA"/>
</dbReference>
<organism evidence="1 2">
    <name type="scientific">Nocardia higoensis</name>
    <dbReference type="NCBI Taxonomy" id="228599"/>
    <lineage>
        <taxon>Bacteria</taxon>
        <taxon>Bacillati</taxon>
        <taxon>Actinomycetota</taxon>
        <taxon>Actinomycetes</taxon>
        <taxon>Mycobacteriales</taxon>
        <taxon>Nocardiaceae</taxon>
        <taxon>Nocardia</taxon>
    </lineage>
</organism>
<keyword evidence="2" id="KW-1185">Reference proteome</keyword>
<dbReference type="Proteomes" id="UP000707731">
    <property type="component" value="Unassembled WGS sequence"/>
</dbReference>